<dbReference type="GeneID" id="9038801"/>
<organism evidence="3">
    <name type="scientific">Perkinsus marinus (strain ATCC 50983 / TXsc)</name>
    <dbReference type="NCBI Taxonomy" id="423536"/>
    <lineage>
        <taxon>Eukaryota</taxon>
        <taxon>Sar</taxon>
        <taxon>Alveolata</taxon>
        <taxon>Perkinsozoa</taxon>
        <taxon>Perkinsea</taxon>
        <taxon>Perkinsida</taxon>
        <taxon>Perkinsidae</taxon>
        <taxon>Perkinsus</taxon>
    </lineage>
</organism>
<evidence type="ECO:0000313" key="2">
    <source>
        <dbReference type="EMBL" id="EER10239.1"/>
    </source>
</evidence>
<protein>
    <submittedName>
        <fullName evidence="2">Uncharacterized protein</fullName>
    </submittedName>
</protein>
<evidence type="ECO:0000256" key="1">
    <source>
        <dbReference type="SAM" id="MobiDB-lite"/>
    </source>
</evidence>
<evidence type="ECO:0000313" key="3">
    <source>
        <dbReference type="Proteomes" id="UP000007800"/>
    </source>
</evidence>
<sequence length="542" mass="60406">MSSDQQRGFYTARRNGQQVDLALEKRLMVVLVQSRCHYIDHDEVPDAVYRDILLRTGYCTGIQADALISKLPVVLFHLFPSGEISQHPVNDVARAVCQVYQGEAREYNEAAAAAASSSSSSSQYYKPPHEAVSPDRPEADFQRDSSPEWSGRSTGVVPQASADLRVSRTRQTYYPDQAQSSVEYNKPLTQHQPHDSSHRPIISGSKMTAEEIGMEGHGEIRARTGLSVMFTTTAIPAPLSRELEIRLMVFIVQVLGKAPDATHEELKDVLMRTGHCTGIQAKLLLEKLPVILVYLFDGDEVTEYSISDVAAAVCQIYEQEDEFRQEVAEQVDEPKKGPCPYPTSEYGFDLHYHQQGSVEVWRRVGGQLALVDADEEDRPRAPIACRAASPERSVPRPWQDMGSGGGVVSLVTHETPPESTTRTGPRGVHRGYVPVPTGRLDATSEKLWESCCCDARMLSMGKEAFEIAIALALSKGYRLFRAKRDEPAREEYSARQHGLRKGMLLVLTKADNIWAWGYALDDPKCLKYFPVDGHRVDEIRMG</sequence>
<dbReference type="AlphaFoldDB" id="C5KZ89"/>
<proteinExistence type="predicted"/>
<feature type="region of interest" description="Disordered" evidence="1">
    <location>
        <begin position="116"/>
        <end position="162"/>
    </location>
</feature>
<gene>
    <name evidence="2" type="ORF">Pmar_PMAR018241</name>
</gene>
<dbReference type="RefSeq" id="XP_002778444.1">
    <property type="nucleotide sequence ID" value="XM_002778398.1"/>
</dbReference>
<dbReference type="EMBL" id="GG677709">
    <property type="protein sequence ID" value="EER10239.1"/>
    <property type="molecule type" value="Genomic_DNA"/>
</dbReference>
<dbReference type="OrthoDB" id="418288at2759"/>
<feature type="region of interest" description="Disordered" evidence="1">
    <location>
        <begin position="414"/>
        <end position="433"/>
    </location>
</feature>
<feature type="compositionally biased region" description="Basic and acidic residues" evidence="1">
    <location>
        <begin position="127"/>
        <end position="146"/>
    </location>
</feature>
<reference evidence="2 3" key="1">
    <citation type="submission" date="2008-07" db="EMBL/GenBank/DDBJ databases">
        <authorList>
            <person name="El-Sayed N."/>
            <person name="Caler E."/>
            <person name="Inman J."/>
            <person name="Amedeo P."/>
            <person name="Hass B."/>
            <person name="Wortman J."/>
        </authorList>
    </citation>
    <scope>NUCLEOTIDE SEQUENCE [LARGE SCALE GENOMIC DNA]</scope>
    <source>
        <strain evidence="3">ATCC 50983 / TXsc</strain>
    </source>
</reference>
<dbReference type="Proteomes" id="UP000007800">
    <property type="component" value="Unassembled WGS sequence"/>
</dbReference>
<keyword evidence="3" id="KW-1185">Reference proteome</keyword>
<accession>C5KZ89</accession>
<dbReference type="InParanoid" id="C5KZ89"/>
<name>C5KZ89_PERM5</name>